<protein>
    <submittedName>
        <fullName evidence="2">Uncharacterized protein LOC110981482</fullName>
    </submittedName>
</protein>
<dbReference type="KEGG" id="aplc:110981482"/>
<dbReference type="OMA" id="PRRISCH"/>
<name>A0A8B7YTV2_ACAPL</name>
<dbReference type="PANTHER" id="PTHR48312:SF1">
    <property type="entry name" value="SULFOTRANSFERASE"/>
    <property type="match status" value="1"/>
</dbReference>
<dbReference type="InterPro" id="IPR027417">
    <property type="entry name" value="P-loop_NTPase"/>
</dbReference>
<sequence>MADDIQRVFLWGISRSMSTALLKCLSYAEGIQIINQPYASAFYTGPQAERPELNQNDKLLNKIVATYDKLSEDSEKAKVRGLAPSLMSLERIRDDLLQAQYSDKKVLLCRDQAHYLKGRYDMLPRGFKYSFLIRHPYKVARSLKKLLLGIFGDFPNMRELPLLAFPPGCGFKDLFDLVEYVRENIDPHPTILDTDDLLQDPARILSTYCSRMGIPYSSKMLSWETGNEITKTWIMCKEIVLCNESQEFYKRAFESERFGKPTPIPDPASLPEDVRACAEESMKYYESLYRERITASVE</sequence>
<evidence type="ECO:0000313" key="2">
    <source>
        <dbReference type="RefSeq" id="XP_022094776.1"/>
    </source>
</evidence>
<dbReference type="Pfam" id="PF19798">
    <property type="entry name" value="Sulfotransfer_5"/>
    <property type="match status" value="1"/>
</dbReference>
<evidence type="ECO:0000313" key="1">
    <source>
        <dbReference type="Proteomes" id="UP000694845"/>
    </source>
</evidence>
<accession>A0A8B7YTV2</accession>
<dbReference type="Proteomes" id="UP000694845">
    <property type="component" value="Unplaced"/>
</dbReference>
<dbReference type="GeneID" id="110981482"/>
<dbReference type="PANTHER" id="PTHR48312">
    <property type="match status" value="1"/>
</dbReference>
<dbReference type="Gene3D" id="3.40.50.300">
    <property type="entry name" value="P-loop containing nucleotide triphosphate hydrolases"/>
    <property type="match status" value="1"/>
</dbReference>
<reference evidence="2" key="1">
    <citation type="submission" date="2025-08" db="UniProtKB">
        <authorList>
            <consortium name="RefSeq"/>
        </authorList>
    </citation>
    <scope>IDENTIFICATION</scope>
</reference>
<organism evidence="1 2">
    <name type="scientific">Acanthaster planci</name>
    <name type="common">Crown-of-thorns starfish</name>
    <dbReference type="NCBI Taxonomy" id="133434"/>
    <lineage>
        <taxon>Eukaryota</taxon>
        <taxon>Metazoa</taxon>
        <taxon>Echinodermata</taxon>
        <taxon>Eleutherozoa</taxon>
        <taxon>Asterozoa</taxon>
        <taxon>Asteroidea</taxon>
        <taxon>Valvatacea</taxon>
        <taxon>Valvatida</taxon>
        <taxon>Acanthasteridae</taxon>
        <taxon>Acanthaster</taxon>
    </lineage>
</organism>
<keyword evidence="1" id="KW-1185">Reference proteome</keyword>
<proteinExistence type="predicted"/>
<dbReference type="SUPFAM" id="SSF52540">
    <property type="entry name" value="P-loop containing nucleoside triphosphate hydrolases"/>
    <property type="match status" value="1"/>
</dbReference>
<dbReference type="OrthoDB" id="416710at2759"/>
<dbReference type="AlphaFoldDB" id="A0A8B7YTV2"/>
<dbReference type="RefSeq" id="XP_022094776.1">
    <property type="nucleotide sequence ID" value="XM_022239084.1"/>
</dbReference>
<gene>
    <name evidence="2" type="primary">LOC110981482</name>
</gene>